<dbReference type="Proteomes" id="UP000677228">
    <property type="component" value="Unassembled WGS sequence"/>
</dbReference>
<dbReference type="EMBL" id="CAJOBA010052448">
    <property type="protein sequence ID" value="CAF4254882.1"/>
    <property type="molecule type" value="Genomic_DNA"/>
</dbReference>
<gene>
    <name evidence="1" type="ORF">OVA965_LOCUS35268</name>
    <name evidence="2" type="ORF">TMI583_LOCUS36229</name>
</gene>
<name>A0A8S2FGY9_9BILA</name>
<feature type="non-terminal residue" evidence="1">
    <location>
        <position position="174"/>
    </location>
</feature>
<comment type="caution">
    <text evidence="1">The sequence shown here is derived from an EMBL/GenBank/DDBJ whole genome shotgun (WGS) entry which is preliminary data.</text>
</comment>
<dbReference type="AlphaFoldDB" id="A0A8S2FGY9"/>
<accession>A0A8S2FGY9</accession>
<evidence type="ECO:0000313" key="3">
    <source>
        <dbReference type="Proteomes" id="UP000677228"/>
    </source>
</evidence>
<protein>
    <submittedName>
        <fullName evidence="1">Uncharacterized protein</fullName>
    </submittedName>
</protein>
<reference evidence="1" key="1">
    <citation type="submission" date="2021-02" db="EMBL/GenBank/DDBJ databases">
        <authorList>
            <person name="Nowell W R."/>
        </authorList>
    </citation>
    <scope>NUCLEOTIDE SEQUENCE</scope>
</reference>
<organism evidence="1 3">
    <name type="scientific">Didymodactylos carnosus</name>
    <dbReference type="NCBI Taxonomy" id="1234261"/>
    <lineage>
        <taxon>Eukaryota</taxon>
        <taxon>Metazoa</taxon>
        <taxon>Spiralia</taxon>
        <taxon>Gnathifera</taxon>
        <taxon>Rotifera</taxon>
        <taxon>Eurotatoria</taxon>
        <taxon>Bdelloidea</taxon>
        <taxon>Philodinida</taxon>
        <taxon>Philodinidae</taxon>
        <taxon>Didymodactylos</taxon>
    </lineage>
</organism>
<sequence>MIGQQFKELNVDLNAIPFWSKDNNSDIVKLRSILKQKLFKEYNYLLNETRYIYNKSLAPTTVPIIAHHPDLTTRKLSRWESNVLELGLNFIPTTGINTTKYVARVIAGIESGLYKKDLIQKEQIVSDVRNTPDRHLNRAILTDKKNRNVKKEQEEALKSLKVDDSILVISADKG</sequence>
<proteinExistence type="predicted"/>
<dbReference type="Proteomes" id="UP000682733">
    <property type="component" value="Unassembled WGS sequence"/>
</dbReference>
<evidence type="ECO:0000313" key="2">
    <source>
        <dbReference type="EMBL" id="CAF4254882.1"/>
    </source>
</evidence>
<evidence type="ECO:0000313" key="1">
    <source>
        <dbReference type="EMBL" id="CAF1461729.1"/>
    </source>
</evidence>
<dbReference type="EMBL" id="CAJNOK010030583">
    <property type="protein sequence ID" value="CAF1461729.1"/>
    <property type="molecule type" value="Genomic_DNA"/>
</dbReference>